<dbReference type="Proteomes" id="UP001620405">
    <property type="component" value="Unassembled WGS sequence"/>
</dbReference>
<proteinExistence type="predicted"/>
<name>A0ABW8IUG6_9GAMM</name>
<reference evidence="2 3" key="1">
    <citation type="submission" date="2020-10" db="EMBL/GenBank/DDBJ databases">
        <title>Phylogeny of dyella-like bacteria.</title>
        <authorList>
            <person name="Fu J."/>
        </authorList>
    </citation>
    <scope>NUCLEOTIDE SEQUENCE [LARGE SCALE GENOMIC DNA]</scope>
    <source>
        <strain evidence="2 3">DHOB07</strain>
    </source>
</reference>
<dbReference type="InterPro" id="IPR000073">
    <property type="entry name" value="AB_hydrolase_1"/>
</dbReference>
<protein>
    <submittedName>
        <fullName evidence="2">Alpha/beta fold hydrolase</fullName>
    </submittedName>
</protein>
<dbReference type="RefSeq" id="WP_284396958.1">
    <property type="nucleotide sequence ID" value="NZ_BSNQ01000003.1"/>
</dbReference>
<dbReference type="SUPFAM" id="SSF53474">
    <property type="entry name" value="alpha/beta-Hydrolases"/>
    <property type="match status" value="1"/>
</dbReference>
<evidence type="ECO:0000259" key="1">
    <source>
        <dbReference type="Pfam" id="PF12697"/>
    </source>
</evidence>
<organism evidence="2 3">
    <name type="scientific">Dyella lipolytica</name>
    <dbReference type="NCBI Taxonomy" id="1867835"/>
    <lineage>
        <taxon>Bacteria</taxon>
        <taxon>Pseudomonadati</taxon>
        <taxon>Pseudomonadota</taxon>
        <taxon>Gammaproteobacteria</taxon>
        <taxon>Lysobacterales</taxon>
        <taxon>Rhodanobacteraceae</taxon>
        <taxon>Dyella</taxon>
    </lineage>
</organism>
<feature type="domain" description="AB hydrolase-1" evidence="1">
    <location>
        <begin position="45"/>
        <end position="251"/>
    </location>
</feature>
<dbReference type="GO" id="GO:0016787">
    <property type="term" value="F:hydrolase activity"/>
    <property type="evidence" value="ECO:0007669"/>
    <property type="project" value="UniProtKB-KW"/>
</dbReference>
<dbReference type="EMBL" id="JADIKG010000011">
    <property type="protein sequence ID" value="MFK2873613.1"/>
    <property type="molecule type" value="Genomic_DNA"/>
</dbReference>
<keyword evidence="2" id="KW-0378">Hydrolase</keyword>
<gene>
    <name evidence="2" type="ORF">ISP13_08715</name>
</gene>
<dbReference type="Gene3D" id="3.40.50.1820">
    <property type="entry name" value="alpha/beta hydrolase"/>
    <property type="match status" value="1"/>
</dbReference>
<comment type="caution">
    <text evidence="2">The sequence shown here is derived from an EMBL/GenBank/DDBJ whole genome shotgun (WGS) entry which is preliminary data.</text>
</comment>
<sequence>MSDPRLIDEIVPFADNGLYGLLTRRSKDPVSGPVLVLLNPGVIPRSGPFRLHVRLARRLAKAGIATFRFDLPGIGDATPDTTVTRMQAVTMALDAVQRHTGVNTFVMGGLCLGADLAWKAALQDPRIVGMLQIDGFARIDYWYYQAWAKDHFRWPPVRALAAIARLAIRRLRPVEEFGREWPARGEERVQLRAMLDRGVKVFALYTGGIAAYFRDPRQFASTYANAADDPQMRFEFWPDCDHVFFAESDRVRLIDAVSTWYESAFHCSRPVERLRVSA</sequence>
<evidence type="ECO:0000313" key="3">
    <source>
        <dbReference type="Proteomes" id="UP001620405"/>
    </source>
</evidence>
<dbReference type="Pfam" id="PF12697">
    <property type="entry name" value="Abhydrolase_6"/>
    <property type="match status" value="1"/>
</dbReference>
<dbReference type="InterPro" id="IPR029058">
    <property type="entry name" value="AB_hydrolase_fold"/>
</dbReference>
<evidence type="ECO:0000313" key="2">
    <source>
        <dbReference type="EMBL" id="MFK2873613.1"/>
    </source>
</evidence>
<accession>A0ABW8IUG6</accession>
<keyword evidence="3" id="KW-1185">Reference proteome</keyword>